<accession>A0A4T0X142</accession>
<comment type="caution">
    <text evidence="12">The sequence shown here is derived from an EMBL/GenBank/DDBJ whole genome shotgun (WGS) entry which is preliminary data.</text>
</comment>
<keyword evidence="8" id="KW-0269">Exonuclease</keyword>
<comment type="cofactor">
    <cofactor evidence="2">
        <name>[4Fe-4S] cluster</name>
        <dbReference type="ChEBI" id="CHEBI:49883"/>
    </cofactor>
</comment>
<dbReference type="PANTHER" id="PTHR14464">
    <property type="entry name" value="EXONUCLEASE V"/>
    <property type="match status" value="1"/>
</dbReference>
<keyword evidence="6" id="KW-0479">Metal-binding</keyword>
<evidence type="ECO:0000256" key="2">
    <source>
        <dbReference type="ARBA" id="ARBA00001966"/>
    </source>
</evidence>
<evidence type="ECO:0000256" key="7">
    <source>
        <dbReference type="ARBA" id="ARBA00022722"/>
    </source>
</evidence>
<gene>
    <name evidence="12" type="ORF">CANINC_003089</name>
</gene>
<evidence type="ECO:0000256" key="6">
    <source>
        <dbReference type="ARBA" id="ARBA00022485"/>
    </source>
</evidence>
<dbReference type="PANTHER" id="PTHR14464:SF4">
    <property type="entry name" value="EXONUCLEASE V"/>
    <property type="match status" value="1"/>
</dbReference>
<comment type="similarity">
    <text evidence="3">Belongs to the EXO5 family.</text>
</comment>
<keyword evidence="10" id="KW-0411">Iron-sulfur</keyword>
<evidence type="ECO:0000256" key="9">
    <source>
        <dbReference type="ARBA" id="ARBA00023004"/>
    </source>
</evidence>
<evidence type="ECO:0000313" key="12">
    <source>
        <dbReference type="EMBL" id="TID23928.1"/>
    </source>
</evidence>
<name>A0A4T0X142_9ASCO</name>
<evidence type="ECO:0000256" key="4">
    <source>
        <dbReference type="ARBA" id="ARBA00011245"/>
    </source>
</evidence>
<evidence type="ECO:0000256" key="5">
    <source>
        <dbReference type="ARBA" id="ARBA00013561"/>
    </source>
</evidence>
<keyword evidence="9" id="KW-0408">Iron</keyword>
<keyword evidence="8" id="KW-0378">Hydrolase</keyword>
<keyword evidence="6" id="KW-0004">4Fe-4S</keyword>
<protein>
    <recommendedName>
        <fullName evidence="5">Exonuclease V, mitochondrial</fullName>
    </recommendedName>
    <alternativeName>
        <fullName evidence="11">Defects in morphology protein 1</fullName>
    </alternativeName>
</protein>
<evidence type="ECO:0000256" key="11">
    <source>
        <dbReference type="ARBA" id="ARBA00030412"/>
    </source>
</evidence>
<keyword evidence="13" id="KW-1185">Reference proteome</keyword>
<dbReference type="GO" id="GO:0005634">
    <property type="term" value="C:nucleus"/>
    <property type="evidence" value="ECO:0007669"/>
    <property type="project" value="TreeGrafter"/>
</dbReference>
<evidence type="ECO:0000313" key="13">
    <source>
        <dbReference type="Proteomes" id="UP000307173"/>
    </source>
</evidence>
<dbReference type="Pfam" id="PF09810">
    <property type="entry name" value="Exo5"/>
    <property type="match status" value="2"/>
</dbReference>
<dbReference type="Proteomes" id="UP000307173">
    <property type="component" value="Unassembled WGS sequence"/>
</dbReference>
<proteinExistence type="inferred from homology"/>
<keyword evidence="7" id="KW-0540">Nuclease</keyword>
<dbReference type="GO" id="GO:0036297">
    <property type="term" value="P:interstrand cross-link repair"/>
    <property type="evidence" value="ECO:0007669"/>
    <property type="project" value="TreeGrafter"/>
</dbReference>
<comment type="cofactor">
    <cofactor evidence="1">
        <name>Mg(2+)</name>
        <dbReference type="ChEBI" id="CHEBI:18420"/>
    </cofactor>
</comment>
<dbReference type="EMBL" id="SELW01000512">
    <property type="protein sequence ID" value="TID23928.1"/>
    <property type="molecule type" value="Genomic_DNA"/>
</dbReference>
<dbReference type="AlphaFoldDB" id="A0A4T0X142"/>
<evidence type="ECO:0000256" key="10">
    <source>
        <dbReference type="ARBA" id="ARBA00023014"/>
    </source>
</evidence>
<dbReference type="GO" id="GO:0045145">
    <property type="term" value="F:single-stranded DNA 5'-3' DNA exonuclease activity"/>
    <property type="evidence" value="ECO:0007669"/>
    <property type="project" value="InterPro"/>
</dbReference>
<reference evidence="12 13" key="1">
    <citation type="journal article" date="2019" name="Front. Genet.">
        <title>Whole-Genome Sequencing of the Opportunistic Yeast Pathogen Candida inconspicua Uncovers Its Hybrid Origin.</title>
        <authorList>
            <person name="Mixao V."/>
            <person name="Hansen A.P."/>
            <person name="Saus E."/>
            <person name="Boekhout T."/>
            <person name="Lass-Florl C."/>
            <person name="Gabaldon T."/>
        </authorList>
    </citation>
    <scope>NUCLEOTIDE SEQUENCE [LARGE SCALE GENOMIC DNA]</scope>
    <source>
        <strain evidence="12 13">CBS 180</strain>
    </source>
</reference>
<sequence length="619" mass="70849">MRRGIHTIRLKISIPKELKDRHVTLGVSQSQKVNSKQRLYTDDEIKKQIDHLYEVHSRGSVDITLKANDTPNYTSSLIDYLAPKKGYPYLPLYFLKNNRNIPTPYEKLAGISSSDSVTRLSVTKIIPFSYCELKKMYELYKGVAIKETEIMKMGSSVHRELEVNVHPQKHVTLQNEKFNVVIEVDSYSDDDVIPNEKNKSTPLLGEMNSSEIDIIEHLKSNKHDQVDVGISKFDESDTKLEETCLGIVEDEQFEEVKSGIDIKETTKIDTSLEPLPDIIPSSVIFTDSKNLEGTQHYKLNESIKRSIELLVHGRCREIPTHGYFSPSISRLVLPPTRDSIVISGIVDDLKITSEYAGAVDEYKEDLNYHLSNAVDFDSVIETIQNVSANWTDSVNSMLYILVNDDKTRLYRKKPATSINKTNMLQVGIYRRLLGLQASDPANSFLSWLRNMEDRQLDLYQAMKNDIVTLCYMTNNMYLHDCLKLKNGESLKFDLINFTPSNEPYEFQNASNDPKLDVLNGEWKFSPNLAHICARLAQVQGLLKPFLHENLQVTYLTKERELIEKVDGKYDQKFVDNQIDLGMQLWLGEREPVPTNTAYLCNRCEFKDICQVPAKRIGSV</sequence>
<evidence type="ECO:0000256" key="8">
    <source>
        <dbReference type="ARBA" id="ARBA00022839"/>
    </source>
</evidence>
<evidence type="ECO:0000256" key="1">
    <source>
        <dbReference type="ARBA" id="ARBA00001946"/>
    </source>
</evidence>
<comment type="subunit">
    <text evidence="4">Monomer.</text>
</comment>
<dbReference type="InterPro" id="IPR019190">
    <property type="entry name" value="EXOV"/>
</dbReference>
<dbReference type="OrthoDB" id="354769at2759"/>
<dbReference type="GO" id="GO:0051539">
    <property type="term" value="F:4 iron, 4 sulfur cluster binding"/>
    <property type="evidence" value="ECO:0007669"/>
    <property type="project" value="UniProtKB-KW"/>
</dbReference>
<organism evidence="12 13">
    <name type="scientific">Pichia inconspicua</name>
    <dbReference type="NCBI Taxonomy" id="52247"/>
    <lineage>
        <taxon>Eukaryota</taxon>
        <taxon>Fungi</taxon>
        <taxon>Dikarya</taxon>
        <taxon>Ascomycota</taxon>
        <taxon>Saccharomycotina</taxon>
        <taxon>Pichiomycetes</taxon>
        <taxon>Pichiales</taxon>
        <taxon>Pichiaceae</taxon>
        <taxon>Pichia</taxon>
    </lineage>
</organism>
<evidence type="ECO:0000256" key="3">
    <source>
        <dbReference type="ARBA" id="ARBA00009797"/>
    </source>
</evidence>